<accession>A0A165P571</accession>
<dbReference type="OrthoDB" id="94039at2759"/>
<feature type="region of interest" description="Disordered" evidence="1">
    <location>
        <begin position="1"/>
        <end position="24"/>
    </location>
</feature>
<evidence type="ECO:0000313" key="4">
    <source>
        <dbReference type="Proteomes" id="UP000076727"/>
    </source>
</evidence>
<name>A0A165P571_9APHY</name>
<proteinExistence type="predicted"/>
<sequence length="458" mass="51018">MEGSASLNLSLPKTLSTRRCPNGTRKLLPLQDGVADLSNLPSIPPSSRVFSDQAFIRTTHLVPAALPRSSPDVTLPTVPPPSLDRGQRNAAALEVANALVLARHKQWNGEFSGPKSTKPLWVCLNRYVRRDVLANGESKGVTLLLMPANGYPKESWEPVISHLTNALRQAESQGLVDEIWAWEAVNQGDAALVNQRNLSSMFDCQDNARDMLHFMLSYMPEHPSVPALPTHLARLPDVTVRYRRSHGFQRRTVVGVGHSLGGCSLARGAVDVPSLFSSIILVEPAIVPYPRSGPVVDERAFPYVVNAVKRESKWPSRKDARKALRASPFFQTWDPLAFENYVEHALCENPDPTVGGVKLKTPPVQEALGFADVLTMYETWDLLDELDERVELRFVVPGKQRRREDGIREMTVWRRPKNSSNVVIPSAGHLIVQETPRELAHEIHSYLQRKYGSAVPRL</sequence>
<evidence type="ECO:0000259" key="2">
    <source>
        <dbReference type="Pfam" id="PF12697"/>
    </source>
</evidence>
<reference evidence="3 4" key="1">
    <citation type="journal article" date="2016" name="Mol. Biol. Evol.">
        <title>Comparative Genomics of Early-Diverging Mushroom-Forming Fungi Provides Insights into the Origins of Lignocellulose Decay Capabilities.</title>
        <authorList>
            <person name="Nagy L.G."/>
            <person name="Riley R."/>
            <person name="Tritt A."/>
            <person name="Adam C."/>
            <person name="Daum C."/>
            <person name="Floudas D."/>
            <person name="Sun H."/>
            <person name="Yadav J.S."/>
            <person name="Pangilinan J."/>
            <person name="Larsson K.H."/>
            <person name="Matsuura K."/>
            <person name="Barry K."/>
            <person name="Labutti K."/>
            <person name="Kuo R."/>
            <person name="Ohm R.A."/>
            <person name="Bhattacharya S.S."/>
            <person name="Shirouzu T."/>
            <person name="Yoshinaga Y."/>
            <person name="Martin F.M."/>
            <person name="Grigoriev I.V."/>
            <person name="Hibbett D.S."/>
        </authorList>
    </citation>
    <scope>NUCLEOTIDE SEQUENCE [LARGE SCALE GENOMIC DNA]</scope>
    <source>
        <strain evidence="3 4">L-15889</strain>
    </source>
</reference>
<dbReference type="AlphaFoldDB" id="A0A165P571"/>
<evidence type="ECO:0000313" key="3">
    <source>
        <dbReference type="EMBL" id="KZT67778.1"/>
    </source>
</evidence>
<dbReference type="Pfam" id="PF12697">
    <property type="entry name" value="Abhydrolase_6"/>
    <property type="match status" value="1"/>
</dbReference>
<organism evidence="3 4">
    <name type="scientific">Daedalea quercina L-15889</name>
    <dbReference type="NCBI Taxonomy" id="1314783"/>
    <lineage>
        <taxon>Eukaryota</taxon>
        <taxon>Fungi</taxon>
        <taxon>Dikarya</taxon>
        <taxon>Basidiomycota</taxon>
        <taxon>Agaricomycotina</taxon>
        <taxon>Agaricomycetes</taxon>
        <taxon>Polyporales</taxon>
        <taxon>Fomitopsis</taxon>
    </lineage>
</organism>
<dbReference type="EMBL" id="KV429073">
    <property type="protein sequence ID" value="KZT67778.1"/>
    <property type="molecule type" value="Genomic_DNA"/>
</dbReference>
<gene>
    <name evidence="3" type="ORF">DAEQUDRAFT_728775</name>
</gene>
<dbReference type="Gene3D" id="3.40.50.1820">
    <property type="entry name" value="alpha/beta hydrolase"/>
    <property type="match status" value="1"/>
</dbReference>
<keyword evidence="4" id="KW-1185">Reference proteome</keyword>
<dbReference type="STRING" id="1314783.A0A165P571"/>
<evidence type="ECO:0000256" key="1">
    <source>
        <dbReference type="SAM" id="MobiDB-lite"/>
    </source>
</evidence>
<dbReference type="Proteomes" id="UP000076727">
    <property type="component" value="Unassembled WGS sequence"/>
</dbReference>
<protein>
    <recommendedName>
        <fullName evidence="2">AB hydrolase-1 domain-containing protein</fullName>
    </recommendedName>
</protein>
<dbReference type="InterPro" id="IPR029058">
    <property type="entry name" value="AB_hydrolase_fold"/>
</dbReference>
<feature type="compositionally biased region" description="Polar residues" evidence="1">
    <location>
        <begin position="1"/>
        <end position="19"/>
    </location>
</feature>
<dbReference type="InterPro" id="IPR000073">
    <property type="entry name" value="AB_hydrolase_1"/>
</dbReference>
<dbReference type="SUPFAM" id="SSF53474">
    <property type="entry name" value="alpha/beta-Hydrolases"/>
    <property type="match status" value="1"/>
</dbReference>
<feature type="domain" description="AB hydrolase-1" evidence="2">
    <location>
        <begin position="144"/>
        <end position="441"/>
    </location>
</feature>